<proteinExistence type="predicted"/>
<reference evidence="1 2" key="1">
    <citation type="submission" date="2017-10" db="EMBL/GenBank/DDBJ databases">
        <title>The draft genome sequence of Williamsia sp. BULT 1.1 isolated from the semi-arid grassland soils from South Africa.</title>
        <authorList>
            <person name="Kabwe M.H."/>
            <person name="Govender N."/>
            <person name="Mutseka Lunga P."/>
            <person name="Vikram S."/>
            <person name="Makhalanyane T.P."/>
        </authorList>
    </citation>
    <scope>NUCLEOTIDE SEQUENCE [LARGE SCALE GENOMIC DNA]</scope>
    <source>
        <strain evidence="1 2">BULT 1.1</strain>
    </source>
</reference>
<dbReference type="Proteomes" id="UP000225108">
    <property type="component" value="Unassembled WGS sequence"/>
</dbReference>
<name>A0A2G3PP34_WILMA</name>
<comment type="caution">
    <text evidence="1">The sequence shown here is derived from an EMBL/GenBank/DDBJ whole genome shotgun (WGS) entry which is preliminary data.</text>
</comment>
<evidence type="ECO:0000313" key="1">
    <source>
        <dbReference type="EMBL" id="PHV67564.1"/>
    </source>
</evidence>
<sequence>MQTVLVTSSRSAHLNTRRIADAISEVLGARLLAPEEAIPTVLREADRVGFGSGIYWMGFDERLLHCIQELPDMAGREAFVFGTSGLPEPPFRRYTKQLGTILENRGFEVVDSFTCRGVDTWGPFKLVGGVNKGRPDDNDVQAARRFAETIRRRDRYRL</sequence>
<accession>A0A2G3PP34</accession>
<gene>
    <name evidence="1" type="ORF">CSW57_07735</name>
</gene>
<dbReference type="InterPro" id="IPR029039">
    <property type="entry name" value="Flavoprotein-like_sf"/>
</dbReference>
<dbReference type="Gene3D" id="3.40.50.360">
    <property type="match status" value="1"/>
</dbReference>
<dbReference type="SUPFAM" id="SSF52218">
    <property type="entry name" value="Flavoproteins"/>
    <property type="match status" value="1"/>
</dbReference>
<evidence type="ECO:0000313" key="2">
    <source>
        <dbReference type="Proteomes" id="UP000225108"/>
    </source>
</evidence>
<protein>
    <submittedName>
        <fullName evidence="1">Flavodoxin</fullName>
    </submittedName>
</protein>
<dbReference type="AlphaFoldDB" id="A0A2G3PP34"/>
<dbReference type="EMBL" id="PEBD01000005">
    <property type="protein sequence ID" value="PHV67564.1"/>
    <property type="molecule type" value="Genomic_DNA"/>
</dbReference>
<organism evidence="1 2">
    <name type="scientific">Williamsia marianensis</name>
    <dbReference type="NCBI Taxonomy" id="85044"/>
    <lineage>
        <taxon>Bacteria</taxon>
        <taxon>Bacillati</taxon>
        <taxon>Actinomycetota</taxon>
        <taxon>Actinomycetes</taxon>
        <taxon>Mycobacteriales</taxon>
        <taxon>Nocardiaceae</taxon>
        <taxon>Williamsia</taxon>
    </lineage>
</organism>